<evidence type="ECO:0000256" key="7">
    <source>
        <dbReference type="PROSITE-ProRule" id="PRU01363"/>
    </source>
</evidence>
<dbReference type="Gene3D" id="3.90.180.10">
    <property type="entry name" value="Medium-chain alcohol dehydrogenases, catalytic domain"/>
    <property type="match status" value="1"/>
</dbReference>
<dbReference type="Pfam" id="PF00109">
    <property type="entry name" value="ketoacyl-synt"/>
    <property type="match status" value="4"/>
</dbReference>
<feature type="domain" description="Carrier" evidence="9">
    <location>
        <begin position="2418"/>
        <end position="2494"/>
    </location>
</feature>
<dbReference type="Gene3D" id="1.10.1200.10">
    <property type="entry name" value="ACP-like"/>
    <property type="match status" value="5"/>
</dbReference>
<evidence type="ECO:0000313" key="13">
    <source>
        <dbReference type="Proteomes" id="UP001178507"/>
    </source>
</evidence>
<dbReference type="InterPro" id="IPR057326">
    <property type="entry name" value="KR_dom"/>
</dbReference>
<feature type="region of interest" description="N-terminal hotdog fold" evidence="7">
    <location>
        <begin position="2988"/>
        <end position="3111"/>
    </location>
</feature>
<feature type="active site" description="Proton acceptor; for dehydratase activity" evidence="7">
    <location>
        <position position="1248"/>
    </location>
</feature>
<keyword evidence="6" id="KW-0012">Acyltransferase</keyword>
<feature type="region of interest" description="Disordered" evidence="8">
    <location>
        <begin position="3101"/>
        <end position="3121"/>
    </location>
</feature>
<dbReference type="CDD" id="cd08955">
    <property type="entry name" value="KR_2_FAS_SDR_x"/>
    <property type="match status" value="1"/>
</dbReference>
<dbReference type="InterPro" id="IPR050091">
    <property type="entry name" value="PKS_NRPS_Biosynth_Enz"/>
</dbReference>
<dbReference type="CDD" id="cd05195">
    <property type="entry name" value="enoyl_red"/>
    <property type="match status" value="1"/>
</dbReference>
<dbReference type="SMART" id="SM00827">
    <property type="entry name" value="PKS_AT"/>
    <property type="match status" value="1"/>
</dbReference>
<feature type="domain" description="Carrier" evidence="9">
    <location>
        <begin position="666"/>
        <end position="745"/>
    </location>
</feature>
<dbReference type="InterPro" id="IPR036736">
    <property type="entry name" value="ACP-like_sf"/>
</dbReference>
<feature type="active site" description="Proton donor; for dehydratase activity" evidence="7">
    <location>
        <position position="1428"/>
    </location>
</feature>
<dbReference type="SMART" id="SM00829">
    <property type="entry name" value="PKS_ER"/>
    <property type="match status" value="1"/>
</dbReference>
<dbReference type="SUPFAM" id="SSF51735">
    <property type="entry name" value="NAD(P)-binding Rossmann-fold domains"/>
    <property type="match status" value="9"/>
</dbReference>
<dbReference type="SMART" id="SM00825">
    <property type="entry name" value="PKS_KS"/>
    <property type="match status" value="4"/>
</dbReference>
<feature type="domain" description="Carrier" evidence="9">
    <location>
        <begin position="2326"/>
        <end position="2401"/>
    </location>
</feature>
<feature type="region of interest" description="Disordered" evidence="8">
    <location>
        <begin position="1"/>
        <end position="28"/>
    </location>
</feature>
<dbReference type="InterPro" id="IPR009081">
    <property type="entry name" value="PP-bd_ACP"/>
</dbReference>
<dbReference type="InterPro" id="IPR049551">
    <property type="entry name" value="PKS_DH_C"/>
</dbReference>
<dbReference type="Pfam" id="PF00550">
    <property type="entry name" value="PP-binding"/>
    <property type="match status" value="5"/>
</dbReference>
<dbReference type="InterPro" id="IPR042104">
    <property type="entry name" value="PKS_dehydratase_sf"/>
</dbReference>
<dbReference type="SUPFAM" id="SSF50129">
    <property type="entry name" value="GroES-like"/>
    <property type="match status" value="1"/>
</dbReference>
<dbReference type="InterPro" id="IPR001227">
    <property type="entry name" value="Ac_transferase_dom_sf"/>
</dbReference>
<dbReference type="InterPro" id="IPR016039">
    <property type="entry name" value="Thiolase-like"/>
</dbReference>
<keyword evidence="2" id="KW-0597">Phosphoprotein</keyword>
<keyword evidence="4" id="KW-0521">NADP</keyword>
<dbReference type="SUPFAM" id="SSF52151">
    <property type="entry name" value="FabD/lysophospholipase-like"/>
    <property type="match status" value="1"/>
</dbReference>
<evidence type="ECO:0000256" key="1">
    <source>
        <dbReference type="ARBA" id="ARBA00022450"/>
    </source>
</evidence>
<dbReference type="Gene3D" id="3.40.50.720">
    <property type="entry name" value="NAD(P)-binding Rossmann-like Domain"/>
    <property type="match status" value="6"/>
</dbReference>
<dbReference type="PANTHER" id="PTHR43775:SF37">
    <property type="entry name" value="SI:DKEY-61P9.11"/>
    <property type="match status" value="1"/>
</dbReference>
<reference evidence="12" key="1">
    <citation type="submission" date="2023-08" db="EMBL/GenBank/DDBJ databases">
        <authorList>
            <person name="Chen Y."/>
            <person name="Shah S."/>
            <person name="Dougan E. K."/>
            <person name="Thang M."/>
            <person name="Chan C."/>
        </authorList>
    </citation>
    <scope>NUCLEOTIDE SEQUENCE</scope>
</reference>
<dbReference type="GO" id="GO:0031177">
    <property type="term" value="F:phosphopantetheine binding"/>
    <property type="evidence" value="ECO:0007669"/>
    <property type="project" value="InterPro"/>
</dbReference>
<evidence type="ECO:0000256" key="2">
    <source>
        <dbReference type="ARBA" id="ARBA00022553"/>
    </source>
</evidence>
<dbReference type="SUPFAM" id="SSF55048">
    <property type="entry name" value="Probable ACP-binding domain of malonyl-CoA ACP transacylase"/>
    <property type="match status" value="1"/>
</dbReference>
<dbReference type="GO" id="GO:0016491">
    <property type="term" value="F:oxidoreductase activity"/>
    <property type="evidence" value="ECO:0007669"/>
    <property type="project" value="InterPro"/>
</dbReference>
<dbReference type="Pfam" id="PF21089">
    <property type="entry name" value="PKS_DH_N"/>
    <property type="match status" value="2"/>
</dbReference>
<dbReference type="InterPro" id="IPR016036">
    <property type="entry name" value="Malonyl_transacylase_ACP-bd"/>
</dbReference>
<keyword evidence="1" id="KW-0596">Phosphopantetheine</keyword>
<dbReference type="InterPro" id="IPR014043">
    <property type="entry name" value="Acyl_transferase_dom"/>
</dbReference>
<dbReference type="GO" id="GO:0044550">
    <property type="term" value="P:secondary metabolite biosynthetic process"/>
    <property type="evidence" value="ECO:0007669"/>
    <property type="project" value="UniProtKB-ARBA"/>
</dbReference>
<feature type="region of interest" description="C-terminal hotdog fold" evidence="7">
    <location>
        <begin position="1369"/>
        <end position="1511"/>
    </location>
</feature>
<keyword evidence="5" id="KW-0511">Multifunctional enzyme</keyword>
<feature type="active site" description="Proton acceptor; for dehydratase activity" evidence="7">
    <location>
        <position position="3020"/>
    </location>
</feature>
<accession>A0AA36IZ17</accession>
<dbReference type="Gene3D" id="3.10.129.110">
    <property type="entry name" value="Polyketide synthase dehydratase"/>
    <property type="match status" value="2"/>
</dbReference>
<feature type="region of interest" description="N-terminal hotdog fold" evidence="7">
    <location>
        <begin position="1217"/>
        <end position="1349"/>
    </location>
</feature>
<dbReference type="InterPro" id="IPR013968">
    <property type="entry name" value="PKS_KR"/>
</dbReference>
<dbReference type="InterPro" id="IPR049552">
    <property type="entry name" value="PKS_DH_N"/>
</dbReference>
<feature type="active site" description="Proton donor; for dehydratase activity" evidence="7">
    <location>
        <position position="3203"/>
    </location>
</feature>
<dbReference type="GO" id="GO:0004315">
    <property type="term" value="F:3-oxoacyl-[acyl-carrier-protein] synthase activity"/>
    <property type="evidence" value="ECO:0007669"/>
    <property type="project" value="InterPro"/>
</dbReference>
<dbReference type="InterPro" id="IPR014030">
    <property type="entry name" value="Ketoacyl_synth_N"/>
</dbReference>
<dbReference type="InterPro" id="IPR016035">
    <property type="entry name" value="Acyl_Trfase/lysoPLipase"/>
</dbReference>
<dbReference type="Pfam" id="PF00107">
    <property type="entry name" value="ADH_zinc_N"/>
    <property type="match status" value="1"/>
</dbReference>
<dbReference type="Pfam" id="PF02801">
    <property type="entry name" value="Ketoacyl-synt_C"/>
    <property type="match status" value="5"/>
</dbReference>
<feature type="domain" description="Ketosynthase family 3 (KS3)" evidence="10">
    <location>
        <begin position="1"/>
        <end position="157"/>
    </location>
</feature>
<evidence type="ECO:0000256" key="6">
    <source>
        <dbReference type="ARBA" id="ARBA00023315"/>
    </source>
</evidence>
<dbReference type="Pfam" id="PF08240">
    <property type="entry name" value="ADH_N"/>
    <property type="match status" value="1"/>
</dbReference>
<dbReference type="InterPro" id="IPR020843">
    <property type="entry name" value="ER"/>
</dbReference>
<dbReference type="SUPFAM" id="SSF47336">
    <property type="entry name" value="ACP-like"/>
    <property type="match status" value="5"/>
</dbReference>
<name>A0AA36IZ17_9DINO</name>
<dbReference type="InterPro" id="IPR020807">
    <property type="entry name" value="PKS_DH"/>
</dbReference>
<dbReference type="PROSITE" id="PS50075">
    <property type="entry name" value="CARRIER"/>
    <property type="match status" value="5"/>
</dbReference>
<feature type="domain" description="PKS/mFAS DH" evidence="11">
    <location>
        <begin position="2988"/>
        <end position="3289"/>
    </location>
</feature>
<feature type="domain" description="PKS/mFAS DH" evidence="11">
    <location>
        <begin position="1217"/>
        <end position="1511"/>
    </location>
</feature>
<dbReference type="InterPro" id="IPR011032">
    <property type="entry name" value="GroES-like_sf"/>
</dbReference>
<feature type="domain" description="Ketosynthase family 3 (KS3)" evidence="10">
    <location>
        <begin position="3891"/>
        <end position="4309"/>
    </location>
</feature>
<dbReference type="Pfam" id="PF00698">
    <property type="entry name" value="Acyl_transf_1"/>
    <property type="match status" value="1"/>
</dbReference>
<evidence type="ECO:0000313" key="12">
    <source>
        <dbReference type="EMBL" id="CAJ1396119.1"/>
    </source>
</evidence>
<evidence type="ECO:0000256" key="3">
    <source>
        <dbReference type="ARBA" id="ARBA00022679"/>
    </source>
</evidence>
<dbReference type="PANTHER" id="PTHR43775">
    <property type="entry name" value="FATTY ACID SYNTHASE"/>
    <property type="match status" value="1"/>
</dbReference>
<dbReference type="Gene3D" id="3.40.366.10">
    <property type="entry name" value="Malonyl-Coenzyme A Acyl Carrier Protein, domain 2"/>
    <property type="match status" value="1"/>
</dbReference>
<dbReference type="SMART" id="SM00826">
    <property type="entry name" value="PKS_DH"/>
    <property type="match status" value="2"/>
</dbReference>
<dbReference type="Proteomes" id="UP001178507">
    <property type="component" value="Unassembled WGS sequence"/>
</dbReference>
<dbReference type="PROSITE" id="PS52004">
    <property type="entry name" value="KS3_2"/>
    <property type="match status" value="5"/>
</dbReference>
<evidence type="ECO:0000259" key="10">
    <source>
        <dbReference type="PROSITE" id="PS52004"/>
    </source>
</evidence>
<dbReference type="InterPro" id="IPR036291">
    <property type="entry name" value="NAD(P)-bd_dom_sf"/>
</dbReference>
<dbReference type="PROSITE" id="PS52019">
    <property type="entry name" value="PKS_MFAS_DH"/>
    <property type="match status" value="2"/>
</dbReference>
<dbReference type="GO" id="GO:0006633">
    <property type="term" value="P:fatty acid biosynthetic process"/>
    <property type="evidence" value="ECO:0007669"/>
    <property type="project" value="InterPro"/>
</dbReference>
<dbReference type="Gene3D" id="3.40.47.10">
    <property type="match status" value="5"/>
</dbReference>
<dbReference type="EMBL" id="CAUJNA010003218">
    <property type="protein sequence ID" value="CAJ1396119.1"/>
    <property type="molecule type" value="Genomic_DNA"/>
</dbReference>
<dbReference type="InterPro" id="IPR049900">
    <property type="entry name" value="PKS_mFAS_DH"/>
</dbReference>
<feature type="compositionally biased region" description="Basic and acidic residues" evidence="8">
    <location>
        <begin position="3109"/>
        <end position="3121"/>
    </location>
</feature>
<feature type="region of interest" description="C-terminal hotdog fold" evidence="7">
    <location>
        <begin position="3135"/>
        <end position="3289"/>
    </location>
</feature>
<dbReference type="InterPro" id="IPR014031">
    <property type="entry name" value="Ketoacyl_synth_C"/>
</dbReference>
<dbReference type="Pfam" id="PF08659">
    <property type="entry name" value="KR"/>
    <property type="match status" value="4"/>
</dbReference>
<sequence length="5605" mass="595246">MEKDGRSATITAPSGPAQQRALNNSLRDSELPPDVSLVECHGTGTALGDPIEVGAQEKIYGKDRADQDQLILAAVKSVIAHLEGAAGVAGITKLVKMLQHKQVPPNLHLSKLNPNIDLSNFSCVMPDKVLPWASASACSGVSSFGFSGTNSHVNVQEAPQAELEAVLASLTERPVMKWTRTDLSYRDWAQQLWWGVSWQPFKPAETATPSAEEWLVVGDGADFLAKVGDVVPKATAVGLQKLASEKEVDQLLSRTWSTVVFAGLSSEPSLEGPTLAALLRLVQGLAKAGKAVRFLVLTAGAQSAAGDIGRGVLGAAVWGFVRSLRLELPLLQLKTVDLSSDLAELETELRAAGTWPSDEEQAAEAAEVAYIQGERCVPRLRLAPVPPGSAQLEASGSQLISGGFGGLGLSIAQELVDIGAKTLILVSRSGKTPAGDEKLQQMFQALSSSSATVHAWSCDVADAAKTKEMLQKARSLDAPLKNVVHAAGIIDFCEVTKLTVEGMNSVFKPKVSGAWNLHSGMDGEDAKTLNSFVLFSSVSSLIGLSSGVTYSASNAYLDGLSLWRRAEGLAASSLQWGPVADVGMAAKGEAHGASDSALKLISPKHVRNAFQRVLAKPSLPHQLLFARADWSRFMQQVGTLVPVLVESKASAAAAGDSGALKALQGLAPEVLQGKLEDIVLGVAQGVLGEMLESEAPLMESGLDSLSAVDFRNQVAKQLPGLKLPNTLMFDYPSPQAIAKYAAAQLAPAAAPAAAPARLASADERGPLATLGSACRFPLGEDCETFWAALVQKTDGVTEIPYERWDVDEYYDPSPNAVGRMYVRHAAFIQNAESFDAAMFSISGAEAASMDPQQRILLEIVQEGFHAAKAWLGVGGASSPLSTKDIGSFVGECNNDWGHFKNLETDKMNPFSGTGGSMSISSNRLAYVFGFRGPSVTSDTACSSSLVALDMACANIGRNRCSAAVSAGVNMNLLPGPFVACCQAKMLSEGGRCKTFDASADGYSRGEGAGTVLVRRLKELEDVALCSVAGTAANQDGRSSSLTAPNGPAQQQVILTAWQEAGASPGSGDYIETHGTGTGLGDPIEVGALCSTMGQGRSSTLYVGAVKSNISHLEGAAGIAGLLKALHAMEKRQVPPNLHLASLNPHIDVEDVDISFPTESLVELSQESLRSFGLSSFGFGGTNTHVSAFAPTEKEAKAEPQEKIVFNRQRFSWSQTKHPLSVQSRRGEPGVTVFAAPIKGKVLQLLSHHIIYGEIVVPGATYIEMVIATSAFRLDMANKKFALENIGFQNPLVLRPSNDDKVNPELNPGVDLYLQIQENGRWAMSSVESGSSEVINTHAEGSLSFMGPKATSSAAELRQLPLEEIRGRCPEEVEDSRMYVPFANIGLPLQPRFRTVRTIKRSEDEIIAWVAAQEDGTNAGFVFGPAVIDGSFQASCAFQNLEALPSLRIPLSIDRVQILGQGFSQKVWVHHVLLENGEKQMETNVQLARDDLTIVMTMDRMRLREVRPEHIAKMLAASAGDADEDLLEVAWVPLEKAPAQADAAEVPLFVGATELQPALAAEFPGAGFVDGTKEALEQKLKEPGFTAILHVAALEDCPEMEALQSALYLAQAAMQKTADKSTVPGIWWVTKGTQDQVTRSYLHAGLWGLARTFRMEERSVQLRCLDLDGSLETKEALCGELKEWLRKLKGTEVETEVAVASGEANVSRLQRASAVPLKAQELLMSSRGSLSNLRPVLQETRKPPSSMEAEIRVRAVGLNFRDVLNVMGLYPGDPGPPGADSAGTVLSVGSEITHIRRGDDVFGESPGCLRTYNSGKAALLSPKPRSWSFEEACCMPVIFVTVEEALGDLAQLKKGEKVLIHAAAGGVGLVAIQYAQFVGAEVFATAGADEKHEFLRSLGVKYITSSRNGAKFEEDMKSFLKELGGDGIDVVLNSLSHDDYIGRSLALLKPGGRFMEIGKRGIWSHQQMFEARPDVMYEKIAADTMMDLEQWRYNAYMKRLVDRVDAGGLVPINMHIFEGMEQGVTAMQFLQRAKNIGKVVISQASTLNLKPEGHYVLSGGMGALGMVTAQYLLEEGAKSMTLLSRSGKPSADITDLWAQLQDSSVELQAASCDIASMDAVRQLQVALKDKNLAGLIHLAAVLDDATMPKLTRGHLERSYGAKVWGARHLRSGLFSEKGWDFALLFSSTSALLGSPGQGNYSAANAALDAHARYWKKVKEENVVSVQWGPWREVGMAAQKGTVERLRQSGVGSLSNAFGMAALAGCLKAPLCTTLVVQPMRWALYLKQYPKIPPFLSRFASEVKSAKPKKAAAPRAFAGGAVAAVPQVDKASLRQMLQQIAAEVAGAGVDQETPLMDSGMDSLSAVEFRNRFISKVPGINLPNTLIFDYPTISSVADFAASQMGPAPAAPAMAAAMVPAGPSATEVRELLKRIASDTTGGLVEEDKPLMESGMDSLSAVEFRNRLAGELPSLDLPNTLIFDYPTIASVAGYASEQLGSAAPIAVAGAPVSGGGLDEPLSVAGMASYFPAAAATSAAFQCAITQGVDGSVEVPFTRWELEEVWDPNPDAVGKMYPRHGAFVEGAEFFDAKFFGISPPEARAMDPQQRMLLETSTNGLLDAGLEKSSLMGSEVSVHVGLANNDWIQMQSWDFRKISPYTATGMSFSVSAGRISYALGLKGPSYIVDTACSSALVALDCSATALRKGRASSALNTAANVMASPTTYISFSKPRMLSAQGRCFTFDASADGYARGEGCGAVVLRRPSEAQSAAATADTPAATLERCGLLGVAVNQDGRSSTLTAPNGPSQHLVMMVALAEAKLAPEEVLHMECHGTGTPLGDPIEIGGLRSLNATRSQEKPLILAAVKSNVGHLEGPAASTGLVKSVALMQHGASMASLHLRSLNPSIAALSELPSAFATESMQFRMDGRLSRLGGGLSSFGFGGTNAHGVVSCATEAGESFRRQLANTRGSAQAALRPARLKSVAFERRNFAWREVGFRFLRAKPGEGMFEVSMRMDVYDVVKHHVVFGSIVVPGVVFVEMALEATRELFGPGVRVTDVNMMFPFVVPVRVTGAEPAAIMRFVLKSETRFQIESTSATGTVTVHAEGGINKSPARGEEAEADNKAKAEPVDLESLKQRVVEVVPAKDVYAAIDGVGLYLGPMFQTAKQLWRKEPEEGSDSNIIEVLGRLKLDDGVPNVGYVLHPAVFDGTIHSLGTASVGKNVNDLKIFGGVGRVSVIQTENFSQHEEYWIWLSIKEKLEASETFDLKVMSSNGTVLMLMDNVVFRKVLPEQIQMAIAAQSTPEDDQKIYEIEWQAVTEVEEPDMKEEKWLILHNEGSKSLVEELKKELGAGHCYAGLEDADAWGSLSDFARVVSLAGIAALPSGSEAAAKEVLEVLDGTMRLMQALAGAEGVELWLPSCLANAVAEGDLQGLGAEFPASHAGLWGLAKAFRNEHPELPPAVTFDLEEAVCRSPQLLAQQLKSLQRQRAGGLTEPELALRGSEGPKLWMPRLADCTQRLQQAKGDDPTFGPEGTYVVTGGTGALGLVFAEWLVQQGARNLALLSRSGQAPADSKAALRKLEKQMSKLENATFSTRKCDISSASDVRRVFTALCDEKHVVKGIVHAAGTLADGLIKDQTRENLQLVCSAKVDGTLHLHSAASELKLPLEEFWLFSSVAAMIGSVAQGNYCAANAFMDAVAGRRRAAQLPAVSLQWGPWADVGMAARAGTSEGSIARLELSRGLEAMALVLGAKVSLPLSGTVGVARIKWKSLLGQMPKVPPALSRFGGAGGKKSAAAAGAIVSADDIKGIVVGVLQDVLEGAGDLDLSTPLMEMGLDSLAGVEFRNRLQASFEGLTLSSTLMFDYPTVPDLVDFIYSEVGPAEEEQQGGAVVAGDSGAMLAIASHAGRYPGCLTNDVQEYWHNMSLGLDTTTELPPERWDMDAYYDADVDAPGKTYVRLGHFIPGIDQFDGDFFGVSEAELRAMDPHQWLALEISYEAFHAAGLDKEALQGMDCGVYVGCCNLGGNDVDPAGLGPFSNIGFAYSGLSGRISHVFSLRGPCFTIDTACSSTIVALDSASSSLKLGRCQSAVATGANVQLSGCIWVGFSKMRGLAFDGRCKTFDSRADGFARGEGLGSVLLRKGSEKGDEDLVNLTGVAINHDGRAATITAPNGTAQQRVLRTALAERQTMGEDVTCIECHGTGTALGDPIEVGALRAVYGKGRSETQPLILAATKSNIGHLEGSAGVAGISKVILAITKAQITPNLHLETLNPNIDLTGFQVLMPDKLIEWKSASLRSGVSSFGFSGTNGHGIMEATASTEPKELRKPAKFARKVLKPWRNWLQTVLYLEEWREAALAPSGTFPTPLGVMAAPKLAEAVLGGTEGAALPTSPADMAAAMKSTQCAVFALSEAEPLPGTVLEQLVHFLQSANLAEQPKMLLVVTRGAHDATREKFDASATLWGVVRSARIEMPRFVIKAVDVSATASDQEVAKVVQAELQGPETEVEVAYLGGQRCVPRVVEAPEAAATNLQRQDAMRDAPEESAKQVKKGLQVVTGGLGGLGLVAAEELAALGAPGLMLTSRSGRVAAGQKRLEEQLRRLQGLPGLTVQLKACDVGKQSQVASLVKEAKDAMDPVTGVVHAAGVLERCPLAELDAGRLKKVWEPKAAGAWYLGSNDLETFVLFSSVSSTIGLAGAAAYAAANCYLDGLAAWRRDKNAPALSLKWGPVSEVGLTADAGSDNLEAMALKTLSPAQVGTALRLCLAGPTPKPEMMLARVDWHAFMREVGMEIPQFMELQSKTAGAKAATQGADSTLALLPLEQRRDQVLSSIRSAAATMGLEMDDNTPLMEAGIDSLSAVEFRNKVSSEFRSVRLPSTLMFDYPTLTALADYVSTQLVPDTSVATAAPAAALQLAKGGSEHIAVLGGACHLPGDSWSLEKFDFMLSQGVDCSVEMPQNRWDVDDYYDPNASTGLKMYVRHAAFIEGVELFAATAFNINKAEAETMDPQQRHLLEAAFEAFTAGGFSKGQLMGSYGGVFVGQDKCDWNRMITGAQSGPYAATGGSSSISANRISYVLGLKGPSATMDTACSSSLVAADTAAVTLRRRRSDLAVVCGVNMLLLPQTFVACCQAQMLSKPGRCRTFDDSASGYARGEGVGAHALERSGSQQKVVELRGSALNQDGRSSNLTSPNGPSQTAVVLAALAEAQVQAARHICLETHGTGTALGDPMEVGALQAALGGSGRTAPLQLGAAKTNVGHLEGGAGMVGLLKLASLLSCDCMPSNLHLHDLNQHIAEDIGDFAVQFPSEACTSKSFPCASVSSFGFGGTNGHVLLARVPKTAEKGGERKSLPQPHAKKKVAFLFTGQGSQYVGMGKQLYGSEPVFREAIDRCAQLLDMPLLEVMHTENDEGLLNQTQFSQPAIFAIEYALSELWRSRDLEPSCVLGHSVGEYAAAVVAGVLSLEDAVRLIAARGRLIAEKCEPEVGTMSALFAPEKDVKAAIAKAKVSDSEVSVAAINGPKMTVISGRKDAVQKVGEVSGVTSRPLTVSHAFHSALMQPMLEDFRQEVTKVAFSDLTLPFFSTLLGREAKADDLAKALWAVGPRAVGPGAGRRGFLS</sequence>
<dbReference type="PROSITE" id="PS00606">
    <property type="entry name" value="KS3_1"/>
    <property type="match status" value="2"/>
</dbReference>
<keyword evidence="13" id="KW-1185">Reference proteome</keyword>
<comment type="caution">
    <text evidence="12">The sequence shown here is derived from an EMBL/GenBank/DDBJ whole genome shotgun (WGS) entry which is preliminary data.</text>
</comment>
<evidence type="ECO:0000256" key="4">
    <source>
        <dbReference type="ARBA" id="ARBA00022857"/>
    </source>
</evidence>
<dbReference type="SMART" id="SM00823">
    <property type="entry name" value="PKS_PP"/>
    <property type="match status" value="5"/>
</dbReference>
<feature type="compositionally biased region" description="Polar residues" evidence="8">
    <location>
        <begin position="8"/>
        <end position="26"/>
    </location>
</feature>
<dbReference type="GO" id="GO:0004312">
    <property type="term" value="F:fatty acid synthase activity"/>
    <property type="evidence" value="ECO:0007669"/>
    <property type="project" value="TreeGrafter"/>
</dbReference>
<feature type="domain" description="Ketosynthase family 3 (KS3)" evidence="10">
    <location>
        <begin position="2513"/>
        <end position="2948"/>
    </location>
</feature>
<dbReference type="SUPFAM" id="SSF53901">
    <property type="entry name" value="Thiolase-like"/>
    <property type="match status" value="5"/>
</dbReference>
<evidence type="ECO:0000256" key="8">
    <source>
        <dbReference type="SAM" id="MobiDB-lite"/>
    </source>
</evidence>
<organism evidence="12 13">
    <name type="scientific">Effrenium voratum</name>
    <dbReference type="NCBI Taxonomy" id="2562239"/>
    <lineage>
        <taxon>Eukaryota</taxon>
        <taxon>Sar</taxon>
        <taxon>Alveolata</taxon>
        <taxon>Dinophyceae</taxon>
        <taxon>Suessiales</taxon>
        <taxon>Symbiodiniaceae</taxon>
        <taxon>Effrenium</taxon>
    </lineage>
</organism>
<feature type="domain" description="Ketosynthase family 3 (KS3)" evidence="10">
    <location>
        <begin position="764"/>
        <end position="1189"/>
    </location>
</feature>
<proteinExistence type="predicted"/>
<feature type="domain" description="Carrier" evidence="9">
    <location>
        <begin position="4809"/>
        <end position="4887"/>
    </location>
</feature>
<feature type="domain" description="Carrier" evidence="9">
    <location>
        <begin position="3796"/>
        <end position="3873"/>
    </location>
</feature>
<protein>
    <submittedName>
        <fullName evidence="12">Uncharacterized protein</fullName>
    </submittedName>
</protein>
<dbReference type="InterPro" id="IPR018201">
    <property type="entry name" value="Ketoacyl_synth_AS"/>
</dbReference>
<dbReference type="InterPro" id="IPR020806">
    <property type="entry name" value="PKS_PP-bd"/>
</dbReference>
<dbReference type="InterPro" id="IPR020841">
    <property type="entry name" value="PKS_Beta-ketoAc_synthase_dom"/>
</dbReference>
<evidence type="ECO:0000259" key="9">
    <source>
        <dbReference type="PROSITE" id="PS50075"/>
    </source>
</evidence>
<evidence type="ECO:0000256" key="5">
    <source>
        <dbReference type="ARBA" id="ARBA00023268"/>
    </source>
</evidence>
<dbReference type="InterPro" id="IPR013149">
    <property type="entry name" value="ADH-like_C"/>
</dbReference>
<evidence type="ECO:0000259" key="11">
    <source>
        <dbReference type="PROSITE" id="PS52019"/>
    </source>
</evidence>
<dbReference type="CDD" id="cd00833">
    <property type="entry name" value="PKS"/>
    <property type="match status" value="5"/>
</dbReference>
<keyword evidence="3" id="KW-0808">Transferase</keyword>
<dbReference type="Gene3D" id="3.30.70.250">
    <property type="entry name" value="Malonyl-CoA ACP transacylase, ACP-binding"/>
    <property type="match status" value="1"/>
</dbReference>
<dbReference type="SMART" id="SM00822">
    <property type="entry name" value="PKS_KR"/>
    <property type="match status" value="4"/>
</dbReference>
<feature type="domain" description="Ketosynthase family 3 (KS3)" evidence="10">
    <location>
        <begin position="4909"/>
        <end position="5325"/>
    </location>
</feature>
<dbReference type="InterPro" id="IPR013154">
    <property type="entry name" value="ADH-like_N"/>
</dbReference>
<gene>
    <name evidence="12" type="ORF">EVOR1521_LOCUS20396</name>
</gene>
<dbReference type="Pfam" id="PF14765">
    <property type="entry name" value="PS-DH"/>
    <property type="match status" value="2"/>
</dbReference>